<accession>A0A5B7IBQ5</accession>
<evidence type="ECO:0000313" key="1">
    <source>
        <dbReference type="EMBL" id="MPC81242.1"/>
    </source>
</evidence>
<sequence>MLPLLVSKPSGLRCSGCGQRPPLSSAWLCLTQAPPPPYVDIKAWGDVQCGGGGGGGRRPAGRPREIFKAMHFRTAVVVVGIVYSSFPPLSSSKSLLSCRYTHCYHSLCRHVVIVVSSSTTTTTSSSSSSSFSSSSFCCGWKLRGEVWRLSLGVAPRFVLSLGGRGGEELEEERETSIRFLASHICVLCPASVYITYNSDMT</sequence>
<evidence type="ECO:0000313" key="2">
    <source>
        <dbReference type="Proteomes" id="UP000324222"/>
    </source>
</evidence>
<reference evidence="1 2" key="1">
    <citation type="submission" date="2019-05" db="EMBL/GenBank/DDBJ databases">
        <title>Another draft genome of Portunus trituberculatus and its Hox gene families provides insights of decapod evolution.</title>
        <authorList>
            <person name="Jeong J.-H."/>
            <person name="Song I."/>
            <person name="Kim S."/>
            <person name="Choi T."/>
            <person name="Kim D."/>
            <person name="Ryu S."/>
            <person name="Kim W."/>
        </authorList>
    </citation>
    <scope>NUCLEOTIDE SEQUENCE [LARGE SCALE GENOMIC DNA]</scope>
    <source>
        <tissue evidence="1">Muscle</tissue>
    </source>
</reference>
<name>A0A5B7IBQ5_PORTR</name>
<dbReference type="AlphaFoldDB" id="A0A5B7IBQ5"/>
<comment type="caution">
    <text evidence="1">The sequence shown here is derived from an EMBL/GenBank/DDBJ whole genome shotgun (WGS) entry which is preliminary data.</text>
</comment>
<keyword evidence="2" id="KW-1185">Reference proteome</keyword>
<dbReference type="EMBL" id="VSRR010056372">
    <property type="protein sequence ID" value="MPC81242.1"/>
    <property type="molecule type" value="Genomic_DNA"/>
</dbReference>
<gene>
    <name evidence="1" type="ORF">E2C01_075849</name>
</gene>
<organism evidence="1 2">
    <name type="scientific">Portunus trituberculatus</name>
    <name type="common">Swimming crab</name>
    <name type="synonym">Neptunus trituberculatus</name>
    <dbReference type="NCBI Taxonomy" id="210409"/>
    <lineage>
        <taxon>Eukaryota</taxon>
        <taxon>Metazoa</taxon>
        <taxon>Ecdysozoa</taxon>
        <taxon>Arthropoda</taxon>
        <taxon>Crustacea</taxon>
        <taxon>Multicrustacea</taxon>
        <taxon>Malacostraca</taxon>
        <taxon>Eumalacostraca</taxon>
        <taxon>Eucarida</taxon>
        <taxon>Decapoda</taxon>
        <taxon>Pleocyemata</taxon>
        <taxon>Brachyura</taxon>
        <taxon>Eubrachyura</taxon>
        <taxon>Portunoidea</taxon>
        <taxon>Portunidae</taxon>
        <taxon>Portuninae</taxon>
        <taxon>Portunus</taxon>
    </lineage>
</organism>
<proteinExistence type="predicted"/>
<protein>
    <submittedName>
        <fullName evidence="1">Uncharacterized protein</fullName>
    </submittedName>
</protein>
<dbReference type="Proteomes" id="UP000324222">
    <property type="component" value="Unassembled WGS sequence"/>
</dbReference>